<keyword evidence="3" id="KW-1185">Reference proteome</keyword>
<sequence length="312" mass="32395">MAGRDTGRHPVTGDGRAVVRQAVRHAVRQAMRQAVHQERRAGHRTSPDGRIGGRPALRPWLAALLLVPLLAACNGGAASAGTSGTTGTASAGPTATSGAASSAAGTDTAAGTVTAGGVTTPAAVTAPSATGTRPTVRNDLARNSLRRSLPVDGERFGLRVDYWTQVPTAQWSATSARDLHLAAYLSVTGATAPQVLLDRWTVQWRTLAVVPVLDDVLLDQWTDAPTGDLPGWTVTATYPYASAVTSGGIADALLERWRADGGTGVPSDAALHTAGVDAVVVELRYDLSIRSPGETLWHRRTVLDRLTVPVAG</sequence>
<feature type="compositionally biased region" description="Low complexity" evidence="1">
    <location>
        <begin position="122"/>
        <end position="132"/>
    </location>
</feature>
<accession>A0A917WIA6</accession>
<evidence type="ECO:0000313" key="2">
    <source>
        <dbReference type="EMBL" id="GGM06246.1"/>
    </source>
</evidence>
<reference evidence="2" key="2">
    <citation type="submission" date="2020-09" db="EMBL/GenBank/DDBJ databases">
        <authorList>
            <person name="Sun Q."/>
            <person name="Zhou Y."/>
        </authorList>
    </citation>
    <scope>NUCLEOTIDE SEQUENCE</scope>
    <source>
        <strain evidence="2">CGMCC 4.7308</strain>
    </source>
</reference>
<protein>
    <submittedName>
        <fullName evidence="2">Uncharacterized protein</fullName>
    </submittedName>
</protein>
<evidence type="ECO:0000256" key="1">
    <source>
        <dbReference type="SAM" id="MobiDB-lite"/>
    </source>
</evidence>
<comment type="caution">
    <text evidence="2">The sequence shown here is derived from an EMBL/GenBank/DDBJ whole genome shotgun (WGS) entry which is preliminary data.</text>
</comment>
<reference evidence="2" key="1">
    <citation type="journal article" date="2014" name="Int. J. Syst. Evol. Microbiol.">
        <title>Complete genome sequence of Corynebacterium casei LMG S-19264T (=DSM 44701T), isolated from a smear-ripened cheese.</title>
        <authorList>
            <consortium name="US DOE Joint Genome Institute (JGI-PGF)"/>
            <person name="Walter F."/>
            <person name="Albersmeier A."/>
            <person name="Kalinowski J."/>
            <person name="Ruckert C."/>
        </authorList>
    </citation>
    <scope>NUCLEOTIDE SEQUENCE</scope>
    <source>
        <strain evidence="2">CGMCC 4.7308</strain>
    </source>
</reference>
<gene>
    <name evidence="2" type="ORF">GCM10011594_28010</name>
</gene>
<name>A0A917WIA6_9ACTN</name>
<dbReference type="AlphaFoldDB" id="A0A917WIA6"/>
<proteinExistence type="predicted"/>
<evidence type="ECO:0000313" key="3">
    <source>
        <dbReference type="Proteomes" id="UP000655208"/>
    </source>
</evidence>
<feature type="region of interest" description="Disordered" evidence="1">
    <location>
        <begin position="122"/>
        <end position="141"/>
    </location>
</feature>
<dbReference type="EMBL" id="BMNA01000005">
    <property type="protein sequence ID" value="GGM06246.1"/>
    <property type="molecule type" value="Genomic_DNA"/>
</dbReference>
<organism evidence="2 3">
    <name type="scientific">Nakamurella endophytica</name>
    <dbReference type="NCBI Taxonomy" id="1748367"/>
    <lineage>
        <taxon>Bacteria</taxon>
        <taxon>Bacillati</taxon>
        <taxon>Actinomycetota</taxon>
        <taxon>Actinomycetes</taxon>
        <taxon>Nakamurellales</taxon>
        <taxon>Nakamurellaceae</taxon>
        <taxon>Nakamurella</taxon>
    </lineage>
</organism>
<dbReference type="Proteomes" id="UP000655208">
    <property type="component" value="Unassembled WGS sequence"/>
</dbReference>
<feature type="region of interest" description="Disordered" evidence="1">
    <location>
        <begin position="34"/>
        <end position="53"/>
    </location>
</feature>
<feature type="region of interest" description="Disordered" evidence="1">
    <location>
        <begin position="77"/>
        <end position="104"/>
    </location>
</feature>